<dbReference type="AlphaFoldDB" id="A0ABD0QSQ7"/>
<evidence type="ECO:0000256" key="5">
    <source>
        <dbReference type="PROSITE-ProRule" id="PRU00043"/>
    </source>
</evidence>
<dbReference type="EMBL" id="JAMKFB020000007">
    <property type="protein sequence ID" value="KAL0188770.1"/>
    <property type="molecule type" value="Genomic_DNA"/>
</dbReference>
<dbReference type="InterPro" id="IPR039808">
    <property type="entry name" value="Cadherin"/>
</dbReference>
<keyword evidence="3 5" id="KW-0106">Calcium</keyword>
<dbReference type="InterPro" id="IPR002126">
    <property type="entry name" value="Cadherin-like_dom"/>
</dbReference>
<feature type="non-terminal residue" evidence="7">
    <location>
        <position position="1"/>
    </location>
</feature>
<keyword evidence="8" id="KW-1185">Reference proteome</keyword>
<evidence type="ECO:0000256" key="3">
    <source>
        <dbReference type="ARBA" id="ARBA00022837"/>
    </source>
</evidence>
<evidence type="ECO:0000256" key="4">
    <source>
        <dbReference type="ARBA" id="ARBA00023136"/>
    </source>
</evidence>
<proteinExistence type="predicted"/>
<dbReference type="SUPFAM" id="SSF49313">
    <property type="entry name" value="Cadherin-like"/>
    <property type="match status" value="1"/>
</dbReference>
<accession>A0ABD0QSQ7</accession>
<dbReference type="PANTHER" id="PTHR24027:SF273">
    <property type="entry name" value="CADHERIN-8"/>
    <property type="match status" value="1"/>
</dbReference>
<reference evidence="7 8" key="1">
    <citation type="submission" date="2024-05" db="EMBL/GenBank/DDBJ databases">
        <title>Genome sequencing and assembly of Indian major carp, Cirrhinus mrigala (Hamilton, 1822).</title>
        <authorList>
            <person name="Mohindra V."/>
            <person name="Chowdhury L.M."/>
            <person name="Lal K."/>
            <person name="Jena J.K."/>
        </authorList>
    </citation>
    <scope>NUCLEOTIDE SEQUENCE [LARGE SCALE GENOMIC DNA]</scope>
    <source>
        <strain evidence="7">CM1030</strain>
        <tissue evidence="7">Blood</tissue>
    </source>
</reference>
<dbReference type="CDD" id="cd11304">
    <property type="entry name" value="Cadherin_repeat"/>
    <property type="match status" value="1"/>
</dbReference>
<comment type="subcellular location">
    <subcellularLocation>
        <location evidence="1">Membrane</location>
    </subcellularLocation>
</comment>
<name>A0ABD0QSQ7_CIRMR</name>
<organism evidence="7 8">
    <name type="scientific">Cirrhinus mrigala</name>
    <name type="common">Mrigala</name>
    <dbReference type="NCBI Taxonomy" id="683832"/>
    <lineage>
        <taxon>Eukaryota</taxon>
        <taxon>Metazoa</taxon>
        <taxon>Chordata</taxon>
        <taxon>Craniata</taxon>
        <taxon>Vertebrata</taxon>
        <taxon>Euteleostomi</taxon>
        <taxon>Actinopterygii</taxon>
        <taxon>Neopterygii</taxon>
        <taxon>Teleostei</taxon>
        <taxon>Ostariophysi</taxon>
        <taxon>Cypriniformes</taxon>
        <taxon>Cyprinidae</taxon>
        <taxon>Labeoninae</taxon>
        <taxon>Labeonini</taxon>
        <taxon>Cirrhinus</taxon>
    </lineage>
</organism>
<feature type="non-terminal residue" evidence="7">
    <location>
        <position position="62"/>
    </location>
</feature>
<dbReference type="Pfam" id="PF00028">
    <property type="entry name" value="Cadherin"/>
    <property type="match status" value="1"/>
</dbReference>
<evidence type="ECO:0000313" key="8">
    <source>
        <dbReference type="Proteomes" id="UP001529510"/>
    </source>
</evidence>
<dbReference type="PROSITE" id="PS50268">
    <property type="entry name" value="CADHERIN_2"/>
    <property type="match status" value="1"/>
</dbReference>
<keyword evidence="2" id="KW-0677">Repeat</keyword>
<dbReference type="GO" id="GO:0005509">
    <property type="term" value="F:calcium ion binding"/>
    <property type="evidence" value="ECO:0007669"/>
    <property type="project" value="UniProtKB-UniRule"/>
</dbReference>
<gene>
    <name evidence="7" type="ORF">M9458_015869</name>
</gene>
<sequence length="62" mass="6813">SYEFTIPEDLGIGKPGGRVKANDRDIGENAKSTYSIIGGDERDVFEIVTDAQTQEGILRLKK</sequence>
<evidence type="ECO:0000259" key="6">
    <source>
        <dbReference type="PROSITE" id="PS50268"/>
    </source>
</evidence>
<evidence type="ECO:0000313" key="7">
    <source>
        <dbReference type="EMBL" id="KAL0188770.1"/>
    </source>
</evidence>
<evidence type="ECO:0000256" key="2">
    <source>
        <dbReference type="ARBA" id="ARBA00022737"/>
    </source>
</evidence>
<feature type="domain" description="Cadherin" evidence="6">
    <location>
        <begin position="2"/>
        <end position="62"/>
    </location>
</feature>
<comment type="caution">
    <text evidence="7">The sequence shown here is derived from an EMBL/GenBank/DDBJ whole genome shotgun (WGS) entry which is preliminary data.</text>
</comment>
<dbReference type="InterPro" id="IPR015919">
    <property type="entry name" value="Cadherin-like_sf"/>
</dbReference>
<dbReference type="Proteomes" id="UP001529510">
    <property type="component" value="Unassembled WGS sequence"/>
</dbReference>
<evidence type="ECO:0000256" key="1">
    <source>
        <dbReference type="ARBA" id="ARBA00004370"/>
    </source>
</evidence>
<keyword evidence="4" id="KW-0472">Membrane</keyword>
<dbReference type="Gene3D" id="2.60.40.60">
    <property type="entry name" value="Cadherins"/>
    <property type="match status" value="1"/>
</dbReference>
<protein>
    <recommendedName>
        <fullName evidence="6">Cadherin domain-containing protein</fullName>
    </recommendedName>
</protein>
<dbReference type="PANTHER" id="PTHR24027">
    <property type="entry name" value="CADHERIN-23"/>
    <property type="match status" value="1"/>
</dbReference>
<dbReference type="GO" id="GO:0016020">
    <property type="term" value="C:membrane"/>
    <property type="evidence" value="ECO:0007669"/>
    <property type="project" value="UniProtKB-SubCell"/>
</dbReference>